<evidence type="ECO:0000256" key="1">
    <source>
        <dbReference type="ARBA" id="ARBA00005194"/>
    </source>
</evidence>
<feature type="binding site" evidence="9">
    <location>
        <position position="97"/>
    </location>
    <ligand>
        <name>substrate</name>
    </ligand>
</feature>
<keyword evidence="3 8" id="KW-0444">Lipid biosynthesis</keyword>
<dbReference type="Pfam" id="PF13561">
    <property type="entry name" value="adh_short_C2"/>
    <property type="match status" value="1"/>
</dbReference>
<evidence type="ECO:0000256" key="8">
    <source>
        <dbReference type="PIRNR" id="PIRNR000094"/>
    </source>
</evidence>
<feature type="binding site" evidence="10">
    <location>
        <begin position="66"/>
        <end position="67"/>
    </location>
    <ligand>
        <name>NAD(+)</name>
        <dbReference type="ChEBI" id="CHEBI:57540"/>
    </ligand>
</feature>
<dbReference type="OrthoDB" id="9803628at2"/>
<feature type="binding site" evidence="10">
    <location>
        <position position="164"/>
    </location>
    <ligand>
        <name>NAD(+)</name>
        <dbReference type="ChEBI" id="CHEBI:57540"/>
    </ligand>
</feature>
<comment type="catalytic activity">
    <reaction evidence="8">
        <text>a 2,3-saturated acyl-[ACP] + NAD(+) = a (2E)-enoyl-[ACP] + NADH + H(+)</text>
        <dbReference type="Rhea" id="RHEA:10240"/>
        <dbReference type="Rhea" id="RHEA-COMP:9925"/>
        <dbReference type="Rhea" id="RHEA-COMP:9926"/>
        <dbReference type="ChEBI" id="CHEBI:15378"/>
        <dbReference type="ChEBI" id="CHEBI:57540"/>
        <dbReference type="ChEBI" id="CHEBI:57945"/>
        <dbReference type="ChEBI" id="CHEBI:78784"/>
        <dbReference type="ChEBI" id="CHEBI:78785"/>
        <dbReference type="EC" id="1.3.1.9"/>
    </reaction>
</comment>
<reference evidence="11 12" key="1">
    <citation type="submission" date="2014-06" db="EMBL/GenBank/DDBJ databases">
        <authorList>
            <person name="Urmite Genomes Urmite Genomes"/>
        </authorList>
    </citation>
    <scope>NUCLEOTIDE SEQUENCE [LARGE SCALE GENOMIC DNA]</scope>
</reference>
<comment type="pathway">
    <text evidence="1">Lipid metabolism; fatty acid biosynthesis.</text>
</comment>
<dbReference type="PANTHER" id="PTHR43159">
    <property type="entry name" value="ENOYL-[ACYL-CARRIER-PROTEIN] REDUCTASE"/>
    <property type="match status" value="1"/>
</dbReference>
<dbReference type="GO" id="GO:0006633">
    <property type="term" value="P:fatty acid biosynthetic process"/>
    <property type="evidence" value="ECO:0007669"/>
    <property type="project" value="UniProtKB-UniPathway"/>
</dbReference>
<keyword evidence="12" id="KW-1185">Reference proteome</keyword>
<dbReference type="NCBIfam" id="NF005717">
    <property type="entry name" value="PRK07533.1"/>
    <property type="match status" value="1"/>
</dbReference>
<dbReference type="GO" id="GO:0004318">
    <property type="term" value="F:enoyl-[acyl-carrier-protein] reductase (NADH) activity"/>
    <property type="evidence" value="ECO:0007669"/>
    <property type="project" value="UniProtKB-EC"/>
</dbReference>
<feature type="binding site" evidence="10">
    <location>
        <position position="94"/>
    </location>
    <ligand>
        <name>NAD(+)</name>
        <dbReference type="ChEBI" id="CHEBI:57540"/>
    </ligand>
</feature>
<dbReference type="UniPathway" id="UPA00094"/>
<dbReference type="EMBL" id="CCSB01000004">
    <property type="protein sequence ID" value="CDZ78979.1"/>
    <property type="molecule type" value="Genomic_DNA"/>
</dbReference>
<evidence type="ECO:0000256" key="6">
    <source>
        <dbReference type="ARBA" id="ARBA00023098"/>
    </source>
</evidence>
<dbReference type="STRING" id="1034943.BN59_03294"/>
<evidence type="ECO:0000256" key="7">
    <source>
        <dbReference type="ARBA" id="ARBA00023160"/>
    </source>
</evidence>
<dbReference type="Gene3D" id="1.10.8.400">
    <property type="entry name" value="Enoyl acyl carrier protein reductase"/>
    <property type="match status" value="1"/>
</dbReference>
<dbReference type="RefSeq" id="WP_044012147.1">
    <property type="nucleotide sequence ID" value="NZ_CCVW01000004.1"/>
</dbReference>
<evidence type="ECO:0000313" key="11">
    <source>
        <dbReference type="EMBL" id="CDZ78979.1"/>
    </source>
</evidence>
<evidence type="ECO:0000256" key="2">
    <source>
        <dbReference type="ARBA" id="ARBA00009233"/>
    </source>
</evidence>
<sequence length="256" mass="27733">MDKFLLKGKKALVVGIANDYSIAYGCARMLKAAGADLAITYLNEKAKPFVDKVCEELKPAIYSPCDVTNPNDLKQLFAEIAKTWGEIDIVIHSIAFAPKQDLQGSLIDCSKEGFLLAMDISCHSFLRMAHLAKPLMKNGGSLFAMSFYGSEKVVKSYNLMGPVKAALEAAVRYMAVELGPDNIRVIALSPGPLKTRAASGLDKFDKLIQQAKEKAPLKALADINDVGAMLVFLASDYAKSITGDTIYIDSGYHIMG</sequence>
<gene>
    <name evidence="11" type="primary">fabI_2</name>
    <name evidence="11" type="ORF">BN59_03294</name>
</gene>
<dbReference type="PANTHER" id="PTHR43159:SF2">
    <property type="entry name" value="ENOYL-[ACYL-CARRIER-PROTEIN] REDUCTASE [NADH], CHLOROPLASTIC"/>
    <property type="match status" value="1"/>
</dbReference>
<dbReference type="eggNOG" id="COG0623">
    <property type="taxonomic scope" value="Bacteria"/>
</dbReference>
<keyword evidence="7 8" id="KW-0275">Fatty acid biosynthesis</keyword>
<dbReference type="AlphaFoldDB" id="A0A078L4H8"/>
<comment type="similarity">
    <text evidence="2 8">Belongs to the short-chain dehydrogenases/reductases (SDR) family. FabI subfamily.</text>
</comment>
<organism evidence="11 12">
    <name type="scientific">Legionella massiliensis</name>
    <dbReference type="NCBI Taxonomy" id="1034943"/>
    <lineage>
        <taxon>Bacteria</taxon>
        <taxon>Pseudomonadati</taxon>
        <taxon>Pseudomonadota</taxon>
        <taxon>Gammaproteobacteria</taxon>
        <taxon>Legionellales</taxon>
        <taxon>Legionellaceae</taxon>
        <taxon>Legionella</taxon>
    </lineage>
</organism>
<keyword evidence="5 8" id="KW-0560">Oxidoreductase</keyword>
<dbReference type="InterPro" id="IPR002347">
    <property type="entry name" value="SDR_fam"/>
</dbReference>
<evidence type="ECO:0000256" key="10">
    <source>
        <dbReference type="PIRSR" id="PIRSR000094-3"/>
    </source>
</evidence>
<evidence type="ECO:0000313" key="12">
    <source>
        <dbReference type="Proteomes" id="UP000044071"/>
    </source>
</evidence>
<keyword evidence="6" id="KW-0443">Lipid metabolism</keyword>
<name>A0A078L4H8_9GAMM</name>
<evidence type="ECO:0000256" key="3">
    <source>
        <dbReference type="ARBA" id="ARBA00022516"/>
    </source>
</evidence>
<dbReference type="InterPro" id="IPR014358">
    <property type="entry name" value="Enoyl-ACP_Rdtase_NADH"/>
</dbReference>
<evidence type="ECO:0000256" key="5">
    <source>
        <dbReference type="ARBA" id="ARBA00023002"/>
    </source>
</evidence>
<dbReference type="SUPFAM" id="SSF51735">
    <property type="entry name" value="NAD(P)-binding Rossmann-fold domains"/>
    <property type="match status" value="1"/>
</dbReference>
<feature type="binding site" evidence="10">
    <location>
        <begin position="21"/>
        <end position="22"/>
    </location>
    <ligand>
        <name>NAD(+)</name>
        <dbReference type="ChEBI" id="CHEBI:57540"/>
    </ligand>
</feature>
<protein>
    <recommendedName>
        <fullName evidence="8">Enoyl-[acyl-carrier-protein] reductase [NADH]</fullName>
        <ecNumber evidence="8">1.3.1.9</ecNumber>
    </recommendedName>
</protein>
<evidence type="ECO:0000256" key="4">
    <source>
        <dbReference type="ARBA" id="ARBA00022832"/>
    </source>
</evidence>
<dbReference type="PIRSF" id="PIRSF000094">
    <property type="entry name" value="Enoyl-ACP_rdct"/>
    <property type="match status" value="1"/>
</dbReference>
<keyword evidence="4" id="KW-0276">Fatty acid metabolism</keyword>
<feature type="binding site" evidence="10">
    <location>
        <position position="15"/>
    </location>
    <ligand>
        <name>NAD(+)</name>
        <dbReference type="ChEBI" id="CHEBI:57540"/>
    </ligand>
</feature>
<keyword evidence="8 10" id="KW-0520">NAD</keyword>
<proteinExistence type="inferred from homology"/>
<dbReference type="Proteomes" id="UP000044071">
    <property type="component" value="Unassembled WGS sequence"/>
</dbReference>
<dbReference type="InterPro" id="IPR036291">
    <property type="entry name" value="NAD(P)-bd_dom_sf"/>
</dbReference>
<dbReference type="PRINTS" id="PR00081">
    <property type="entry name" value="GDHRDH"/>
</dbReference>
<accession>A0A078L4H8</accession>
<evidence type="ECO:0000256" key="9">
    <source>
        <dbReference type="PIRSR" id="PIRSR000094-2"/>
    </source>
</evidence>
<dbReference type="CDD" id="cd05372">
    <property type="entry name" value="ENR_SDR"/>
    <property type="match status" value="1"/>
</dbReference>
<dbReference type="Gene3D" id="3.40.50.720">
    <property type="entry name" value="NAD(P)-binding Rossmann-like Domain"/>
    <property type="match status" value="1"/>
</dbReference>
<dbReference type="EC" id="1.3.1.9" evidence="8"/>